<dbReference type="OrthoDB" id="5408598at2759"/>
<name>A0A2I1BSQ0_ASPN1</name>
<sequence>MRVNVFALAISLMAVPPAFCLPTDQVEKPGLTHEEWLEYLTLNTTDGWEPMTRVPLYEITEPGQVLDLSDTTLYKQSLAKRAGANAFEAFEDGICSSRQFRIANFGCGVCVSVKYDVCNTCTWGSSWLWRQTNGNPYPTADWYDSNDCTGNRVHHQGIESGQSSSCDTVARYGVSRYQSAMLYQGC</sequence>
<dbReference type="OMA" id="GLTHEEW"/>
<dbReference type="Proteomes" id="UP000234474">
    <property type="component" value="Unassembled WGS sequence"/>
</dbReference>
<organism evidence="2 3">
    <name type="scientific">Aspergillus novofumigatus (strain IBT 16806)</name>
    <dbReference type="NCBI Taxonomy" id="1392255"/>
    <lineage>
        <taxon>Eukaryota</taxon>
        <taxon>Fungi</taxon>
        <taxon>Dikarya</taxon>
        <taxon>Ascomycota</taxon>
        <taxon>Pezizomycotina</taxon>
        <taxon>Eurotiomycetes</taxon>
        <taxon>Eurotiomycetidae</taxon>
        <taxon>Eurotiales</taxon>
        <taxon>Aspergillaceae</taxon>
        <taxon>Aspergillus</taxon>
        <taxon>Aspergillus subgen. Fumigati</taxon>
    </lineage>
</organism>
<dbReference type="EMBL" id="MSZS01000015">
    <property type="protein sequence ID" value="PKX88440.1"/>
    <property type="molecule type" value="Genomic_DNA"/>
</dbReference>
<reference evidence="3" key="1">
    <citation type="journal article" date="2018" name="Proc. Natl. Acad. Sci. U.S.A.">
        <title>Linking secondary metabolites to gene clusters through genome sequencing of six diverse Aspergillus species.</title>
        <authorList>
            <person name="Kaerboelling I."/>
            <person name="Vesth T.C."/>
            <person name="Frisvad J.C."/>
            <person name="Nybo J.L."/>
            <person name="Theobald S."/>
            <person name="Kuo A."/>
            <person name="Bowyer P."/>
            <person name="Matsuda Y."/>
            <person name="Mondo S."/>
            <person name="Lyhne E.K."/>
            <person name="Kogle M.E."/>
            <person name="Clum A."/>
            <person name="Lipzen A."/>
            <person name="Salamov A."/>
            <person name="Ngan C.Y."/>
            <person name="Daum C."/>
            <person name="Chiniquy J."/>
            <person name="Barry K."/>
            <person name="LaButti K."/>
            <person name="Haridas S."/>
            <person name="Simmons B.A."/>
            <person name="Magnuson J.K."/>
            <person name="Mortensen U.H."/>
            <person name="Larsen T.O."/>
            <person name="Grigoriev I.V."/>
            <person name="Baker S.E."/>
            <person name="Andersen M.R."/>
        </authorList>
    </citation>
    <scope>NUCLEOTIDE SEQUENCE [LARGE SCALE GENOMIC DNA]</scope>
    <source>
        <strain evidence="3">IBT 16806</strain>
    </source>
</reference>
<feature type="signal peptide" evidence="1">
    <location>
        <begin position="1"/>
        <end position="20"/>
    </location>
</feature>
<gene>
    <name evidence="2" type="ORF">P174DRAFT_398053</name>
</gene>
<comment type="caution">
    <text evidence="2">The sequence shown here is derived from an EMBL/GenBank/DDBJ whole genome shotgun (WGS) entry which is preliminary data.</text>
</comment>
<accession>A0A2I1BSQ0</accession>
<protein>
    <submittedName>
        <fullName evidence="2">Uncharacterized protein</fullName>
    </submittedName>
</protein>
<evidence type="ECO:0000313" key="3">
    <source>
        <dbReference type="Proteomes" id="UP000234474"/>
    </source>
</evidence>
<dbReference type="VEuPathDB" id="FungiDB:P174DRAFT_398053"/>
<keyword evidence="3" id="KW-1185">Reference proteome</keyword>
<dbReference type="AlphaFoldDB" id="A0A2I1BSQ0"/>
<evidence type="ECO:0000313" key="2">
    <source>
        <dbReference type="EMBL" id="PKX88440.1"/>
    </source>
</evidence>
<dbReference type="RefSeq" id="XP_024677035.1">
    <property type="nucleotide sequence ID" value="XM_024823826.1"/>
</dbReference>
<proteinExistence type="predicted"/>
<keyword evidence="1" id="KW-0732">Signal</keyword>
<evidence type="ECO:0000256" key="1">
    <source>
        <dbReference type="SAM" id="SignalP"/>
    </source>
</evidence>
<dbReference type="GeneID" id="36531151"/>
<feature type="chain" id="PRO_5014179452" evidence="1">
    <location>
        <begin position="21"/>
        <end position="186"/>
    </location>
</feature>